<protein>
    <recommendedName>
        <fullName evidence="4">Pentacotripeptide-repeat region of PRORP domain-containing protein</fullName>
    </recommendedName>
</protein>
<feature type="compositionally biased region" description="Polar residues" evidence="2">
    <location>
        <begin position="1"/>
        <end position="13"/>
    </location>
</feature>
<feature type="compositionally biased region" description="Acidic residues" evidence="2">
    <location>
        <begin position="49"/>
        <end position="58"/>
    </location>
</feature>
<dbReference type="Pfam" id="PF13812">
    <property type="entry name" value="PPR_3"/>
    <property type="match status" value="1"/>
</dbReference>
<dbReference type="PANTHER" id="PTHR47447:SF23">
    <property type="entry name" value="PENTACOTRIPEPTIDE-REPEAT REGION OF PRORP DOMAIN-CONTAINING PROTEIN"/>
    <property type="match status" value="1"/>
</dbReference>
<name>A0A7S4UI61_9STRA</name>
<keyword evidence="1" id="KW-0677">Repeat</keyword>
<evidence type="ECO:0008006" key="4">
    <source>
        <dbReference type="Google" id="ProtNLM"/>
    </source>
</evidence>
<proteinExistence type="predicted"/>
<evidence type="ECO:0000256" key="1">
    <source>
        <dbReference type="ARBA" id="ARBA00022737"/>
    </source>
</evidence>
<dbReference type="Gene3D" id="1.25.40.10">
    <property type="entry name" value="Tetratricopeptide repeat domain"/>
    <property type="match status" value="1"/>
</dbReference>
<gene>
    <name evidence="3" type="ORF">DBRI00130_LOCUS3740</name>
</gene>
<feature type="region of interest" description="Disordered" evidence="2">
    <location>
        <begin position="1"/>
        <end position="30"/>
    </location>
</feature>
<feature type="region of interest" description="Disordered" evidence="2">
    <location>
        <begin position="94"/>
        <end position="142"/>
    </location>
</feature>
<feature type="compositionally biased region" description="Basic residues" evidence="2">
    <location>
        <begin position="102"/>
        <end position="112"/>
    </location>
</feature>
<accession>A0A7S4UI61</accession>
<dbReference type="AlphaFoldDB" id="A0A7S4UI61"/>
<dbReference type="InterPro" id="IPR002885">
    <property type="entry name" value="PPR_rpt"/>
</dbReference>
<sequence>MHGQEQQRQQQKANIRKKKEDAISSLSSSFSCAERAEYLLRRMERGYVDGDDNDNDCYDDSKYNSSRTSSSSSVPSPDRFSYNTVIAALANESFTQGAASNRRQKQQRKRKNQYQSRKDTQTKENALIDDSNQYENENKKEKSCLSAAERAEALLGRMRIRGIEPDVVGYNAVISAWSRSGEGEESARRAECVLASIEENQGNIHQHQYVRPNTVSYSSVIDAWSKSGASDGPNNAEAVLKKMESLRDKGDVDASPNIIAYNSVINAWSKSGERGAAESAESILCSLERGSNLSSLSSSENGHEMRSGSKMRKQSLHLLLPQPNYITYCSVINAWAYDRYAKDKAVRARFILDRMMEQARDGSTIDVPNHASRNRSSIERSKEMLRNAHNMVLDACARLPFNAGPSHQRNSLQILIKTYNDATIGGGLLSLSSSFKPDDVTYANAIRAFARLKKKLNEEVDIDSLIEQAYIDCQKGGLVTNLVLRTLKRDASPILCSKLLVKQTKIADS</sequence>
<dbReference type="InterPro" id="IPR011990">
    <property type="entry name" value="TPR-like_helical_dom_sf"/>
</dbReference>
<dbReference type="PANTHER" id="PTHR47447">
    <property type="entry name" value="OS03G0856100 PROTEIN"/>
    <property type="match status" value="1"/>
</dbReference>
<feature type="compositionally biased region" description="Low complexity" evidence="2">
    <location>
        <begin position="63"/>
        <end position="76"/>
    </location>
</feature>
<evidence type="ECO:0000313" key="3">
    <source>
        <dbReference type="EMBL" id="CAE4585532.1"/>
    </source>
</evidence>
<dbReference type="EMBL" id="HBNS01004618">
    <property type="protein sequence ID" value="CAE4585532.1"/>
    <property type="molecule type" value="Transcribed_RNA"/>
</dbReference>
<evidence type="ECO:0000256" key="2">
    <source>
        <dbReference type="SAM" id="MobiDB-lite"/>
    </source>
</evidence>
<feature type="region of interest" description="Disordered" evidence="2">
    <location>
        <begin position="47"/>
        <end position="79"/>
    </location>
</feature>
<reference evidence="3" key="1">
    <citation type="submission" date="2021-01" db="EMBL/GenBank/DDBJ databases">
        <authorList>
            <person name="Corre E."/>
            <person name="Pelletier E."/>
            <person name="Niang G."/>
            <person name="Scheremetjew M."/>
            <person name="Finn R."/>
            <person name="Kale V."/>
            <person name="Holt S."/>
            <person name="Cochrane G."/>
            <person name="Meng A."/>
            <person name="Brown T."/>
            <person name="Cohen L."/>
        </authorList>
    </citation>
    <scope>NUCLEOTIDE SEQUENCE</scope>
    <source>
        <strain evidence="3">GSO104</strain>
    </source>
</reference>
<organism evidence="3">
    <name type="scientific">Ditylum brightwellii</name>
    <dbReference type="NCBI Taxonomy" id="49249"/>
    <lineage>
        <taxon>Eukaryota</taxon>
        <taxon>Sar</taxon>
        <taxon>Stramenopiles</taxon>
        <taxon>Ochrophyta</taxon>
        <taxon>Bacillariophyta</taxon>
        <taxon>Mediophyceae</taxon>
        <taxon>Lithodesmiophycidae</taxon>
        <taxon>Lithodesmiales</taxon>
        <taxon>Lithodesmiaceae</taxon>
        <taxon>Ditylum</taxon>
    </lineage>
</organism>